<evidence type="ECO:0000313" key="5">
    <source>
        <dbReference type="Proteomes" id="UP000242999"/>
    </source>
</evidence>
<feature type="modified residue" description="4-aspartylphosphate" evidence="2">
    <location>
        <position position="59"/>
    </location>
</feature>
<dbReference type="EMBL" id="FNYH01000001">
    <property type="protein sequence ID" value="SEI42367.1"/>
    <property type="molecule type" value="Genomic_DNA"/>
</dbReference>
<organism evidence="4 5">
    <name type="scientific">Allopseudospirillum japonicum</name>
    <dbReference type="NCBI Taxonomy" id="64971"/>
    <lineage>
        <taxon>Bacteria</taxon>
        <taxon>Pseudomonadati</taxon>
        <taxon>Pseudomonadota</taxon>
        <taxon>Gammaproteobacteria</taxon>
        <taxon>Oceanospirillales</taxon>
        <taxon>Oceanospirillaceae</taxon>
        <taxon>Allopseudospirillum</taxon>
    </lineage>
</organism>
<dbReference type="PROSITE" id="PS50110">
    <property type="entry name" value="RESPONSE_REGULATORY"/>
    <property type="match status" value="1"/>
</dbReference>
<name>A0A1H6QQ49_9GAMM</name>
<dbReference type="SMART" id="SM00448">
    <property type="entry name" value="REC"/>
    <property type="match status" value="1"/>
</dbReference>
<protein>
    <submittedName>
        <fullName evidence="4">Response regulator receiver domain-containing protein</fullName>
    </submittedName>
</protein>
<dbReference type="GO" id="GO:0000155">
    <property type="term" value="F:phosphorelay sensor kinase activity"/>
    <property type="evidence" value="ECO:0007669"/>
    <property type="project" value="TreeGrafter"/>
</dbReference>
<dbReference type="InterPro" id="IPR001789">
    <property type="entry name" value="Sig_transdc_resp-reg_receiver"/>
</dbReference>
<dbReference type="PANTHER" id="PTHR43547:SF2">
    <property type="entry name" value="HYBRID SIGNAL TRANSDUCTION HISTIDINE KINASE C"/>
    <property type="match status" value="1"/>
</dbReference>
<proteinExistence type="predicted"/>
<dbReference type="OrthoDB" id="8874570at2"/>
<dbReference type="Gene3D" id="3.40.50.2300">
    <property type="match status" value="1"/>
</dbReference>
<sequence>MNVNHVDKPSVMIVDDSAADISFLFNALAEKYRVQIANDGKRALEIAQGPYRPDVILMDVMMPEMDGYQTCRQIKENTHTQDICVIFISAHHSTEEKLKGYDAGGVDYLTKPVQPLELHQKIRLAIEAKQRQNLIIQEKNQAFSTAMTAITSAGELGVVLNFTRALHSVRHIQDLAKRLIQAMNEYQLNALVQIRTPNHDYYASSCQDITPLEKDLLYKLNQNGRILEYKQRSIFNFGDISLLIKCMPEGMDVRGRYRDTLALILETAVEKLKALHYEQALATLVEDAKEVLHQVDQQQLAHRKKTQILMDDLLKNLEQTFDSWGLSEEQENILIHLVGSSNDEYQTHFEQGERIDYQMRVLLKRLLSIPNPYVQEETHNQPCLNQQEDTIVLF</sequence>
<dbReference type="AlphaFoldDB" id="A0A1H6QQ49"/>
<accession>A0A1H6QQ49</accession>
<dbReference type="Pfam" id="PF00072">
    <property type="entry name" value="Response_reg"/>
    <property type="match status" value="1"/>
</dbReference>
<dbReference type="PANTHER" id="PTHR43547">
    <property type="entry name" value="TWO-COMPONENT HISTIDINE KINASE"/>
    <property type="match status" value="1"/>
</dbReference>
<evidence type="ECO:0000313" key="4">
    <source>
        <dbReference type="EMBL" id="SEI42367.1"/>
    </source>
</evidence>
<evidence type="ECO:0000259" key="3">
    <source>
        <dbReference type="PROSITE" id="PS50110"/>
    </source>
</evidence>
<dbReference type="Proteomes" id="UP000242999">
    <property type="component" value="Unassembled WGS sequence"/>
</dbReference>
<keyword evidence="1 2" id="KW-0597">Phosphoprotein</keyword>
<reference evidence="5" key="1">
    <citation type="submission" date="2016-10" db="EMBL/GenBank/DDBJ databases">
        <authorList>
            <person name="Varghese N."/>
            <person name="Submissions S."/>
        </authorList>
    </citation>
    <scope>NUCLEOTIDE SEQUENCE [LARGE SCALE GENOMIC DNA]</scope>
    <source>
        <strain evidence="5">DSM 7165</strain>
    </source>
</reference>
<evidence type="ECO:0000256" key="2">
    <source>
        <dbReference type="PROSITE-ProRule" id="PRU00169"/>
    </source>
</evidence>
<dbReference type="InterPro" id="IPR011006">
    <property type="entry name" value="CheY-like_superfamily"/>
</dbReference>
<dbReference type="RefSeq" id="WP_093308315.1">
    <property type="nucleotide sequence ID" value="NZ_FNYH01000001.1"/>
</dbReference>
<dbReference type="SUPFAM" id="SSF52172">
    <property type="entry name" value="CheY-like"/>
    <property type="match status" value="1"/>
</dbReference>
<feature type="domain" description="Response regulatory" evidence="3">
    <location>
        <begin position="10"/>
        <end position="126"/>
    </location>
</feature>
<gene>
    <name evidence="4" type="ORF">SAMN05421831_101451</name>
</gene>
<evidence type="ECO:0000256" key="1">
    <source>
        <dbReference type="ARBA" id="ARBA00022553"/>
    </source>
</evidence>
<dbReference type="STRING" id="64971.SAMN05421831_101451"/>
<keyword evidence="5" id="KW-1185">Reference proteome</keyword>